<name>A0AAF0BR68_9ACTN</name>
<sequence>MSGGRLAGRVALITGAGRGQGAAEAAVFVDEGARVLVADVDEGAAAAVADGLGDAAVACALDVRDEDGWAGAVATCVDALGDPTVLVNNAGVMPVGTIEDGDPADLRTALEVNLVGSWLGTRAVIGPMRRAGGGSIVNVSSIAGTRGAKALGAYSASKFALRGLTRTAAVELGPDGIRVNAVLPGPIDTDMVTAFRDPSTLLDRPVPRYGRPDEVARLVAFLASDEASFVTGSEHVVDGGALA</sequence>
<proteinExistence type="inferred from homology"/>
<dbReference type="InterPro" id="IPR036291">
    <property type="entry name" value="NAD(P)-bd_dom_sf"/>
</dbReference>
<dbReference type="KEGG" id="ima:PO878_16545"/>
<dbReference type="AlphaFoldDB" id="A0AAF0BR68"/>
<protein>
    <submittedName>
        <fullName evidence="3">Glucose 1-dehydrogenase</fullName>
        <ecNumber evidence="3">1.1.1.47</ecNumber>
    </submittedName>
</protein>
<evidence type="ECO:0000256" key="2">
    <source>
        <dbReference type="ARBA" id="ARBA00023002"/>
    </source>
</evidence>
<evidence type="ECO:0000313" key="3">
    <source>
        <dbReference type="EMBL" id="WCO66111.1"/>
    </source>
</evidence>
<dbReference type="EC" id="1.1.1.47" evidence="3"/>
<evidence type="ECO:0000256" key="1">
    <source>
        <dbReference type="ARBA" id="ARBA00006484"/>
    </source>
</evidence>
<dbReference type="FunFam" id="3.40.50.720:FF:000084">
    <property type="entry name" value="Short-chain dehydrogenase reductase"/>
    <property type="match status" value="1"/>
</dbReference>
<organism evidence="3 4">
    <name type="scientific">Iamia majanohamensis</name>
    <dbReference type="NCBI Taxonomy" id="467976"/>
    <lineage>
        <taxon>Bacteria</taxon>
        <taxon>Bacillati</taxon>
        <taxon>Actinomycetota</taxon>
        <taxon>Acidimicrobiia</taxon>
        <taxon>Acidimicrobiales</taxon>
        <taxon>Iamiaceae</taxon>
        <taxon>Iamia</taxon>
    </lineage>
</organism>
<dbReference type="SUPFAM" id="SSF51735">
    <property type="entry name" value="NAD(P)-binding Rossmann-fold domains"/>
    <property type="match status" value="1"/>
</dbReference>
<dbReference type="PANTHER" id="PTHR42760:SF133">
    <property type="entry name" value="3-OXOACYL-[ACYL-CARRIER-PROTEIN] REDUCTASE"/>
    <property type="match status" value="1"/>
</dbReference>
<keyword evidence="4" id="KW-1185">Reference proteome</keyword>
<keyword evidence="2 3" id="KW-0560">Oxidoreductase</keyword>
<evidence type="ECO:0000313" key="4">
    <source>
        <dbReference type="Proteomes" id="UP001216390"/>
    </source>
</evidence>
<reference evidence="3" key="1">
    <citation type="submission" date="2023-01" db="EMBL/GenBank/DDBJ databases">
        <title>The diversity of Class Acidimicrobiia in South China Sea sediment environments and the proposal of Iamia marina sp. nov., a novel species of the genus Iamia.</title>
        <authorList>
            <person name="He Y."/>
            <person name="Tian X."/>
        </authorList>
    </citation>
    <scope>NUCLEOTIDE SEQUENCE</scope>
    <source>
        <strain evidence="3">DSM 19957</strain>
    </source>
</reference>
<accession>A0AAF0BR68</accession>
<dbReference type="PROSITE" id="PS00061">
    <property type="entry name" value="ADH_SHORT"/>
    <property type="match status" value="1"/>
</dbReference>
<gene>
    <name evidence="3" type="ORF">PO878_16545</name>
</gene>
<dbReference type="NCBIfam" id="NF005559">
    <property type="entry name" value="PRK07231.1"/>
    <property type="match status" value="1"/>
</dbReference>
<dbReference type="InterPro" id="IPR020904">
    <property type="entry name" value="Sc_DH/Rdtase_CS"/>
</dbReference>
<dbReference type="InterPro" id="IPR002347">
    <property type="entry name" value="SDR_fam"/>
</dbReference>
<dbReference type="Proteomes" id="UP001216390">
    <property type="component" value="Chromosome"/>
</dbReference>
<dbReference type="PRINTS" id="PR00081">
    <property type="entry name" value="GDHRDH"/>
</dbReference>
<dbReference type="Gene3D" id="3.40.50.720">
    <property type="entry name" value="NAD(P)-binding Rossmann-like Domain"/>
    <property type="match status" value="1"/>
</dbReference>
<comment type="similarity">
    <text evidence="1">Belongs to the short-chain dehydrogenases/reductases (SDR) family.</text>
</comment>
<dbReference type="PANTHER" id="PTHR42760">
    <property type="entry name" value="SHORT-CHAIN DEHYDROGENASES/REDUCTASES FAMILY MEMBER"/>
    <property type="match status" value="1"/>
</dbReference>
<dbReference type="Pfam" id="PF13561">
    <property type="entry name" value="adh_short_C2"/>
    <property type="match status" value="1"/>
</dbReference>
<dbReference type="EMBL" id="CP116942">
    <property type="protein sequence ID" value="WCO66111.1"/>
    <property type="molecule type" value="Genomic_DNA"/>
</dbReference>
<dbReference type="RefSeq" id="WP_272735636.1">
    <property type="nucleotide sequence ID" value="NZ_CP116942.1"/>
</dbReference>
<dbReference type="PRINTS" id="PR00080">
    <property type="entry name" value="SDRFAMILY"/>
</dbReference>
<dbReference type="GO" id="GO:0047936">
    <property type="term" value="F:glucose 1-dehydrogenase [NAD(P)+] activity"/>
    <property type="evidence" value="ECO:0007669"/>
    <property type="project" value="UniProtKB-EC"/>
</dbReference>